<feature type="binding site" evidence="12">
    <location>
        <position position="346"/>
    </location>
    <ligand>
        <name>Zn(2+)</name>
        <dbReference type="ChEBI" id="CHEBI:29105"/>
        <label>1</label>
    </ligand>
</feature>
<keyword evidence="11" id="KW-0804">Transcription</keyword>
<keyword evidence="3 12" id="KW-0479">Metal-binding</keyword>
<feature type="region of interest" description="KHb" evidence="12">
    <location>
        <begin position="68"/>
        <end position="135"/>
    </location>
</feature>
<organism evidence="16">
    <name type="scientific">Archaeoglobus fulgidus</name>
    <dbReference type="NCBI Taxonomy" id="2234"/>
    <lineage>
        <taxon>Archaea</taxon>
        <taxon>Methanobacteriati</taxon>
        <taxon>Methanobacteriota</taxon>
        <taxon>Archaeoglobi</taxon>
        <taxon>Archaeoglobales</taxon>
        <taxon>Archaeoglobaceae</taxon>
        <taxon>Archaeoglobus</taxon>
    </lineage>
</organism>
<name>A0A7C3MAD9_ARCFL</name>
<dbReference type="InterPro" id="IPR050698">
    <property type="entry name" value="MBL"/>
</dbReference>
<comment type="cofactor">
    <cofactor evidence="12">
        <name>Zn(2+)</name>
        <dbReference type="ChEBI" id="CHEBI:29105"/>
    </cofactor>
    <text evidence="12">Binds 2 Zn(2+) ions, which are required for nuclease activity.</text>
</comment>
<feature type="region of interest" description="Metallo-beta-lactamase C-terminus" evidence="12">
    <location>
        <begin position="572"/>
        <end position="630"/>
    </location>
</feature>
<dbReference type="InterPro" id="IPR001279">
    <property type="entry name" value="Metallo-B-lactamas"/>
</dbReference>
<dbReference type="SMART" id="SM00849">
    <property type="entry name" value="Lactamase_B"/>
    <property type="match status" value="1"/>
</dbReference>
<keyword evidence="5 12" id="KW-0378">Hydrolase</keyword>
<dbReference type="Gene3D" id="3.40.50.10890">
    <property type="match status" value="1"/>
</dbReference>
<dbReference type="InterPro" id="IPR015946">
    <property type="entry name" value="KH_dom-like_a/b"/>
</dbReference>
<evidence type="ECO:0000256" key="10">
    <source>
        <dbReference type="ARBA" id="ARBA00023125"/>
    </source>
</evidence>
<dbReference type="Pfam" id="PF17214">
    <property type="entry name" value="KH_TffA"/>
    <property type="match status" value="1"/>
</dbReference>
<evidence type="ECO:0000256" key="4">
    <source>
        <dbReference type="ARBA" id="ARBA00022759"/>
    </source>
</evidence>
<dbReference type="GO" id="GO:0003677">
    <property type="term" value="F:DNA binding"/>
    <property type="evidence" value="ECO:0007669"/>
    <property type="project" value="UniProtKB-KW"/>
</dbReference>
<evidence type="ECO:0000256" key="12">
    <source>
        <dbReference type="HAMAP-Rule" id="MF_00870"/>
    </source>
</evidence>
<dbReference type="EMBL" id="DTLB01000051">
    <property type="protein sequence ID" value="HFW33032.1"/>
    <property type="molecule type" value="Genomic_DNA"/>
</dbReference>
<dbReference type="GO" id="GO:0006353">
    <property type="term" value="P:DNA-templated transcription termination"/>
    <property type="evidence" value="ECO:0007669"/>
    <property type="project" value="UniProtKB-UniRule"/>
</dbReference>
<evidence type="ECO:0000259" key="15">
    <source>
        <dbReference type="SMART" id="SM01027"/>
    </source>
</evidence>
<dbReference type="GO" id="GO:0003723">
    <property type="term" value="F:RNA binding"/>
    <property type="evidence" value="ECO:0007669"/>
    <property type="project" value="UniProtKB-UniRule"/>
</dbReference>
<evidence type="ECO:0000256" key="9">
    <source>
        <dbReference type="ARBA" id="ARBA00023015"/>
    </source>
</evidence>
<dbReference type="Gene3D" id="3.30.300.20">
    <property type="match status" value="1"/>
</dbReference>
<proteinExistence type="inferred from homology"/>
<keyword evidence="1 12" id="KW-0806">Transcription termination</keyword>
<dbReference type="GO" id="GO:0008270">
    <property type="term" value="F:zinc ion binding"/>
    <property type="evidence" value="ECO:0007669"/>
    <property type="project" value="UniProtKB-UniRule"/>
</dbReference>
<dbReference type="Pfam" id="PF00753">
    <property type="entry name" value="Lactamase_B"/>
    <property type="match status" value="1"/>
</dbReference>
<dbReference type="InterPro" id="IPR009019">
    <property type="entry name" value="KH_sf_prok-type"/>
</dbReference>
<evidence type="ECO:0000256" key="7">
    <source>
        <dbReference type="ARBA" id="ARBA00022839"/>
    </source>
</evidence>
<evidence type="ECO:0000256" key="11">
    <source>
        <dbReference type="ARBA" id="ARBA00023163"/>
    </source>
</evidence>
<feature type="binding site" evidence="12">
    <location>
        <position position="346"/>
    </location>
    <ligand>
        <name>Zn(2+)</name>
        <dbReference type="ChEBI" id="CHEBI:29105"/>
        <label>2</label>
    </ligand>
</feature>
<comment type="caution">
    <text evidence="16">The sequence shown here is derived from an EMBL/GenBank/DDBJ whole genome shotgun (WGS) entry which is preliminary data.</text>
</comment>
<dbReference type="GO" id="GO:0004532">
    <property type="term" value="F:RNA exonuclease activity"/>
    <property type="evidence" value="ECO:0007669"/>
    <property type="project" value="UniProtKB-UniRule"/>
</dbReference>
<feature type="domain" description="K Homology" evidence="13">
    <location>
        <begin position="93"/>
        <end position="163"/>
    </location>
</feature>
<feature type="region of interest" description="Beta-Casp" evidence="12">
    <location>
        <begin position="378"/>
        <end position="571"/>
    </location>
</feature>
<dbReference type="SUPFAM" id="SSF56281">
    <property type="entry name" value="Metallo-hydrolase/oxidoreductase"/>
    <property type="match status" value="1"/>
</dbReference>
<reference evidence="16" key="1">
    <citation type="journal article" date="2020" name="mSystems">
        <title>Genome- and Community-Level Interaction Insights into Carbon Utilization and Element Cycling Functions of Hydrothermarchaeota in Hydrothermal Sediment.</title>
        <authorList>
            <person name="Zhou Z."/>
            <person name="Liu Y."/>
            <person name="Xu W."/>
            <person name="Pan J."/>
            <person name="Luo Z.H."/>
            <person name="Li M."/>
        </authorList>
    </citation>
    <scope>NUCLEOTIDE SEQUENCE [LARGE SCALE GENOMIC DNA]</scope>
    <source>
        <strain evidence="16">SpSt-87</strain>
    </source>
</reference>
<dbReference type="InterPro" id="IPR019975">
    <property type="entry name" value="aCPSF1"/>
</dbReference>
<dbReference type="InterPro" id="IPR004087">
    <property type="entry name" value="KH_dom"/>
</dbReference>
<protein>
    <recommendedName>
        <fullName evidence="12">Transcription termination factor FttA</fullName>
        <ecNumber evidence="12">3.1.-.-</ecNumber>
    </recommendedName>
</protein>
<dbReference type="InterPro" id="IPR036866">
    <property type="entry name" value="RibonucZ/Hydroxyglut_hydro"/>
</dbReference>
<dbReference type="PANTHER" id="PTHR11203:SF51">
    <property type="entry name" value="CLEAVAGE AND POLYADENYLATION SPECIFICITY FACTOR"/>
    <property type="match status" value="1"/>
</dbReference>
<feature type="domain" description="Metallo-beta-lactamase" evidence="14">
    <location>
        <begin position="189"/>
        <end position="399"/>
    </location>
</feature>
<evidence type="ECO:0000259" key="14">
    <source>
        <dbReference type="SMART" id="SM00849"/>
    </source>
</evidence>
<keyword evidence="7 12" id="KW-0269">Exonuclease</keyword>
<dbReference type="Gene3D" id="3.60.15.10">
    <property type="entry name" value="Ribonuclease Z/Hydroxyacylglutathione hydrolase-like"/>
    <property type="match status" value="1"/>
</dbReference>
<dbReference type="PROSITE" id="PS50084">
    <property type="entry name" value="KH_TYPE_1"/>
    <property type="match status" value="1"/>
</dbReference>
<dbReference type="NCBIfam" id="TIGR03675">
    <property type="entry name" value="arCOG00543"/>
    <property type="match status" value="1"/>
</dbReference>
<keyword evidence="2 12" id="KW-0540">Nuclease</keyword>
<evidence type="ECO:0000256" key="5">
    <source>
        <dbReference type="ARBA" id="ARBA00022801"/>
    </source>
</evidence>
<feature type="binding site" evidence="12">
    <location>
        <position position="241"/>
    </location>
    <ligand>
        <name>Zn(2+)</name>
        <dbReference type="ChEBI" id="CHEBI:29105"/>
        <label>2</label>
    </ligand>
</feature>
<accession>A0A7C3MAD9</accession>
<evidence type="ECO:0000256" key="3">
    <source>
        <dbReference type="ARBA" id="ARBA00022723"/>
    </source>
</evidence>
<comment type="similarity">
    <text evidence="12">Belongs to the metallo-beta-lactamase superfamily. RNA-metabolizing metallo-beta-lactamase-like family. FttA subfamily.</text>
</comment>
<dbReference type="InterPro" id="IPR011108">
    <property type="entry name" value="RMMBL"/>
</dbReference>
<dbReference type="SMART" id="SM01027">
    <property type="entry name" value="Beta-Casp"/>
    <property type="match status" value="1"/>
</dbReference>
<dbReference type="SMART" id="SM00322">
    <property type="entry name" value="KH"/>
    <property type="match status" value="1"/>
</dbReference>
<comment type="subunit">
    <text evidence="12">Homodimer. Interacts with RNA polymerase (RNAP), interacts with the Spt4-Spt5 complex.</text>
</comment>
<dbReference type="GO" id="GO:0004521">
    <property type="term" value="F:RNA endonuclease activity"/>
    <property type="evidence" value="ECO:0007669"/>
    <property type="project" value="UniProtKB-UniRule"/>
</dbReference>
<comment type="function">
    <text evidence="12">Terminates transcription on the whole genome. Termination is linked to FttA-mediated RNA cleavage and does not require NTP hydrolysis. Cleaves endonucleolytically at the RNA exit channel of RNA polymerase (RNAP); the 5'-3' exonuclease activity of this protein degrades the nascent RNA released from RNAP.</text>
</comment>
<evidence type="ECO:0000256" key="2">
    <source>
        <dbReference type="ARBA" id="ARBA00022722"/>
    </source>
</evidence>
<feature type="binding site" evidence="12">
    <location>
        <position position="323"/>
    </location>
    <ligand>
        <name>Zn(2+)</name>
        <dbReference type="ChEBI" id="CHEBI:29105"/>
        <label>1</label>
    </ligand>
</feature>
<dbReference type="CDD" id="cd22532">
    <property type="entry name" value="KH-II_CPSF_arch_rpt1"/>
    <property type="match status" value="1"/>
</dbReference>
<evidence type="ECO:0000256" key="1">
    <source>
        <dbReference type="ARBA" id="ARBA00022472"/>
    </source>
</evidence>
<feature type="binding site" evidence="12">
    <location>
        <position position="597"/>
    </location>
    <ligand>
        <name>Zn(2+)</name>
        <dbReference type="ChEBI" id="CHEBI:29105"/>
        <label>2</label>
    </ligand>
</feature>
<dbReference type="Pfam" id="PF07521">
    <property type="entry name" value="RMMBL"/>
    <property type="match status" value="1"/>
</dbReference>
<dbReference type="InterPro" id="IPR022712">
    <property type="entry name" value="Beta_Casp"/>
</dbReference>
<feature type="binding site" evidence="12">
    <location>
        <position position="242"/>
    </location>
    <ligand>
        <name>Zn(2+)</name>
        <dbReference type="ChEBI" id="CHEBI:29105"/>
        <label>2</label>
    </ligand>
</feature>
<comment type="caution">
    <text evidence="12">Lacks conserved residue(s) required for the propagation of feature annotation.</text>
</comment>
<keyword evidence="4 12" id="KW-0255">Endonuclease</keyword>
<evidence type="ECO:0000313" key="16">
    <source>
        <dbReference type="EMBL" id="HFW33032.1"/>
    </source>
</evidence>
<feature type="domain" description="Beta-Casp" evidence="15">
    <location>
        <begin position="415"/>
        <end position="540"/>
    </location>
</feature>
<dbReference type="InterPro" id="IPR033769">
    <property type="entry name" value="TffA_KH"/>
</dbReference>
<dbReference type="Gene3D" id="3.30.300.230">
    <property type="match status" value="1"/>
</dbReference>
<dbReference type="PANTHER" id="PTHR11203">
    <property type="entry name" value="CLEAVAGE AND POLYADENYLATION SPECIFICITY FACTOR FAMILY MEMBER"/>
    <property type="match status" value="1"/>
</dbReference>
<dbReference type="SUPFAM" id="SSF54814">
    <property type="entry name" value="Prokaryotic type KH domain (KH-domain type II)"/>
    <property type="match status" value="1"/>
</dbReference>
<evidence type="ECO:0000259" key="13">
    <source>
        <dbReference type="SMART" id="SM00322"/>
    </source>
</evidence>
<keyword evidence="8 12" id="KW-0694">RNA-binding</keyword>
<dbReference type="EC" id="3.1.-.-" evidence="12"/>
<sequence length="630" mass="71363">MVELDELKKRIRELVPENVRIKDVEFEGPLLVVYIENPQEIAGVDIIKRLAKELRKRIVIRPDPKILKPKSEAEEIIRKIVPQEAKISSISFDDENGEVLIEAEKPGIVIGKQGATFREIMKEVGWSPRVARTPPIRSKIIESVRGYLASVRDERKEILRRVGERIHRRVLVDENWVRVTFLGGCREVGRSCYLLQTRNSKVLIDCGVNVSNVSETPYLYLPEVQPLDSIDAVVITHAHLDHCGLVPLLYKYGYNGPIYTTPPTRDLMVLLQLDFIEVAGRENEAIYSSAMVREALKHTITLEYGEVTDISPDLRLTFYNAGHILGSAIAHFHVGEGLYNVAFTGDFKFERTRLFDKATNVFPRLEALIMEATYGGAEDFQPPRAEAEQKLVEVINSTIENGGKVLIPTFAVGRSQEVMIVLEEAIREKRLNEVPIYIDGMIYEATAIHTTYPEYLNANLRDLIFYNGINPFISESFVKVETSSKREEVINDPSPCVIVSPSGMLNGGPVMEYFRHLASNEKNTIVFVGYQAEGTLGRKVQKGWKEVPFPSNGKREVVEVKMRVETVDGFSGHSDRRQLVNYIRYLNPKPSKVITVHGDEGKCIDLASTIYKTFKIETRAPLNLESIRFF</sequence>
<dbReference type="AlphaFoldDB" id="A0A7C3MAD9"/>
<dbReference type="CDD" id="cd16295">
    <property type="entry name" value="TTHA0252-CPSF-like_MBL-fold"/>
    <property type="match status" value="1"/>
</dbReference>
<evidence type="ECO:0000256" key="6">
    <source>
        <dbReference type="ARBA" id="ARBA00022833"/>
    </source>
</evidence>
<keyword evidence="6 12" id="KW-0862">Zinc</keyword>
<keyword evidence="10 12" id="KW-0238">DNA-binding</keyword>
<feature type="binding site" evidence="12">
    <location>
        <position position="239"/>
    </location>
    <ligand>
        <name>Zn(2+)</name>
        <dbReference type="ChEBI" id="CHEBI:29105"/>
        <label>1</label>
    </ligand>
</feature>
<keyword evidence="9 12" id="KW-0805">Transcription regulation</keyword>
<feature type="binding site" evidence="12">
    <location>
        <position position="237"/>
    </location>
    <ligand>
        <name>Zn(2+)</name>
        <dbReference type="ChEBI" id="CHEBI:29105"/>
        <label>1</label>
    </ligand>
</feature>
<evidence type="ECO:0000256" key="8">
    <source>
        <dbReference type="ARBA" id="ARBA00022884"/>
    </source>
</evidence>
<gene>
    <name evidence="12" type="primary">fttA</name>
    <name evidence="16" type="ORF">ENW66_08835</name>
</gene>
<dbReference type="Pfam" id="PF10996">
    <property type="entry name" value="Beta-Casp"/>
    <property type="match status" value="1"/>
</dbReference>
<dbReference type="HAMAP" id="MF_00870">
    <property type="entry name" value="FttA"/>
    <property type="match status" value="1"/>
</dbReference>
<dbReference type="CDD" id="cd02410">
    <property type="entry name" value="KH-II_CPSF_arch_rpt2"/>
    <property type="match status" value="1"/>
</dbReference>